<dbReference type="RefSeq" id="WP_161072900.1">
    <property type="nucleotide sequence ID" value="NZ_CP086370.1"/>
</dbReference>
<proteinExistence type="inferred from homology"/>
<keyword evidence="4" id="KW-0804">Transcription</keyword>
<dbReference type="GO" id="GO:0043565">
    <property type="term" value="F:sequence-specific DNA binding"/>
    <property type="evidence" value="ECO:0007669"/>
    <property type="project" value="TreeGrafter"/>
</dbReference>
<dbReference type="Gene3D" id="3.40.190.290">
    <property type="match status" value="1"/>
</dbReference>
<sequence length="301" mass="33350">MDRLEAMRMFVRVVEVNSFNKAAEGLSLPPSTVTRALKELESHLGVRLLQRTTRRLSLTPDGSIYYAHCRRLLDELNEVESGFAGNVGRPRGKLRVDMTPSFARNFVIPSVGQFLDRYPEVQIAVTVSDRPVDLVQEGIDCVIRAGQPEDSTSLVARRIASFGWTVCAAPSYIAQYGAPQTLEDLQDHHAVGYLLGRTGREMDWVFSEGHSTISVPVKSRMSTNDTSTYVQAGLQGLGLICTASYLLRPHILSGALMPLLTGYQSPRVPISVMYPQNRHLSPTVRAFIDWVAELMTESSPN</sequence>
<feature type="domain" description="HTH lysR-type" evidence="5">
    <location>
        <begin position="1"/>
        <end position="59"/>
    </location>
</feature>
<organism evidence="6 7">
    <name type="scientific">Pseudoduganella aquatica</name>
    <dbReference type="NCBI Taxonomy" id="2660641"/>
    <lineage>
        <taxon>Bacteria</taxon>
        <taxon>Pseudomonadati</taxon>
        <taxon>Pseudomonadota</taxon>
        <taxon>Betaproteobacteria</taxon>
        <taxon>Burkholderiales</taxon>
        <taxon>Oxalobacteraceae</taxon>
        <taxon>Telluria group</taxon>
        <taxon>Pseudoduganella</taxon>
    </lineage>
</organism>
<dbReference type="InterPro" id="IPR036390">
    <property type="entry name" value="WH_DNA-bd_sf"/>
</dbReference>
<dbReference type="InterPro" id="IPR005119">
    <property type="entry name" value="LysR_subst-bd"/>
</dbReference>
<name>A0A7X4HDV1_9BURK</name>
<evidence type="ECO:0000256" key="1">
    <source>
        <dbReference type="ARBA" id="ARBA00009437"/>
    </source>
</evidence>
<comment type="caution">
    <text evidence="6">The sequence shown here is derived from an EMBL/GenBank/DDBJ whole genome shotgun (WGS) entry which is preliminary data.</text>
</comment>
<dbReference type="Proteomes" id="UP000450676">
    <property type="component" value="Unassembled WGS sequence"/>
</dbReference>
<dbReference type="InterPro" id="IPR058163">
    <property type="entry name" value="LysR-type_TF_proteobact-type"/>
</dbReference>
<dbReference type="GO" id="GO:0006351">
    <property type="term" value="P:DNA-templated transcription"/>
    <property type="evidence" value="ECO:0007669"/>
    <property type="project" value="TreeGrafter"/>
</dbReference>
<dbReference type="PROSITE" id="PS50931">
    <property type="entry name" value="HTH_LYSR"/>
    <property type="match status" value="1"/>
</dbReference>
<dbReference type="AlphaFoldDB" id="A0A7X4HDV1"/>
<dbReference type="InterPro" id="IPR036388">
    <property type="entry name" value="WH-like_DNA-bd_sf"/>
</dbReference>
<comment type="similarity">
    <text evidence="1">Belongs to the LysR transcriptional regulatory family.</text>
</comment>
<keyword evidence="7" id="KW-1185">Reference proteome</keyword>
<dbReference type="FunFam" id="3.40.190.290:FF:000001">
    <property type="entry name" value="Transcriptional regulator, LysR family"/>
    <property type="match status" value="1"/>
</dbReference>
<evidence type="ECO:0000256" key="2">
    <source>
        <dbReference type="ARBA" id="ARBA00023015"/>
    </source>
</evidence>
<dbReference type="Pfam" id="PF00126">
    <property type="entry name" value="HTH_1"/>
    <property type="match status" value="1"/>
</dbReference>
<evidence type="ECO:0000259" key="5">
    <source>
        <dbReference type="PROSITE" id="PS50931"/>
    </source>
</evidence>
<dbReference type="GO" id="GO:0003700">
    <property type="term" value="F:DNA-binding transcription factor activity"/>
    <property type="evidence" value="ECO:0007669"/>
    <property type="project" value="InterPro"/>
</dbReference>
<evidence type="ECO:0000313" key="6">
    <source>
        <dbReference type="EMBL" id="MYN08582.1"/>
    </source>
</evidence>
<reference evidence="6 7" key="1">
    <citation type="submission" date="2019-12" db="EMBL/GenBank/DDBJ databases">
        <title>Novel species isolated from a subtropical stream in China.</title>
        <authorList>
            <person name="Lu H."/>
        </authorList>
    </citation>
    <scope>NUCLEOTIDE SEQUENCE [LARGE SCALE GENOMIC DNA]</scope>
    <source>
        <strain evidence="6 7">FT127W</strain>
    </source>
</reference>
<dbReference type="SUPFAM" id="SSF46785">
    <property type="entry name" value="Winged helix' DNA-binding domain"/>
    <property type="match status" value="1"/>
</dbReference>
<dbReference type="PANTHER" id="PTHR30537:SF72">
    <property type="entry name" value="LYSR FAMILY TRANSCRIPTIONAL REGULATOR"/>
    <property type="match status" value="1"/>
</dbReference>
<dbReference type="EMBL" id="WWCU01000015">
    <property type="protein sequence ID" value="MYN08582.1"/>
    <property type="molecule type" value="Genomic_DNA"/>
</dbReference>
<dbReference type="SUPFAM" id="SSF53850">
    <property type="entry name" value="Periplasmic binding protein-like II"/>
    <property type="match status" value="1"/>
</dbReference>
<evidence type="ECO:0000256" key="3">
    <source>
        <dbReference type="ARBA" id="ARBA00023125"/>
    </source>
</evidence>
<keyword evidence="2" id="KW-0805">Transcription regulation</keyword>
<dbReference type="InterPro" id="IPR000847">
    <property type="entry name" value="LysR_HTH_N"/>
</dbReference>
<dbReference type="Gene3D" id="1.10.10.10">
    <property type="entry name" value="Winged helix-like DNA-binding domain superfamily/Winged helix DNA-binding domain"/>
    <property type="match status" value="1"/>
</dbReference>
<dbReference type="Pfam" id="PF03466">
    <property type="entry name" value="LysR_substrate"/>
    <property type="match status" value="1"/>
</dbReference>
<accession>A0A7X4HDV1</accession>
<dbReference type="PANTHER" id="PTHR30537">
    <property type="entry name" value="HTH-TYPE TRANSCRIPTIONAL REGULATOR"/>
    <property type="match status" value="1"/>
</dbReference>
<gene>
    <name evidence="6" type="ORF">GTP77_14680</name>
</gene>
<keyword evidence="3" id="KW-0238">DNA-binding</keyword>
<evidence type="ECO:0000256" key="4">
    <source>
        <dbReference type="ARBA" id="ARBA00023163"/>
    </source>
</evidence>
<dbReference type="FunFam" id="1.10.10.10:FF:000001">
    <property type="entry name" value="LysR family transcriptional regulator"/>
    <property type="match status" value="1"/>
</dbReference>
<evidence type="ECO:0000313" key="7">
    <source>
        <dbReference type="Proteomes" id="UP000450676"/>
    </source>
</evidence>
<dbReference type="CDD" id="cd08472">
    <property type="entry name" value="PBP2_CrgA_like_3"/>
    <property type="match status" value="1"/>
</dbReference>
<protein>
    <submittedName>
        <fullName evidence="6">LysR family transcriptional regulator</fullName>
    </submittedName>
</protein>